<dbReference type="EMBL" id="JBHUMF010000002">
    <property type="protein sequence ID" value="MFD2679340.1"/>
    <property type="molecule type" value="Genomic_DNA"/>
</dbReference>
<dbReference type="Pfam" id="PF06267">
    <property type="entry name" value="DUF1028"/>
    <property type="match status" value="1"/>
</dbReference>
<reference evidence="2" key="1">
    <citation type="journal article" date="2019" name="Int. J. Syst. Evol. Microbiol.">
        <title>The Global Catalogue of Microorganisms (GCM) 10K type strain sequencing project: providing services to taxonomists for standard genome sequencing and annotation.</title>
        <authorList>
            <consortium name="The Broad Institute Genomics Platform"/>
            <consortium name="The Broad Institute Genome Sequencing Center for Infectious Disease"/>
            <person name="Wu L."/>
            <person name="Ma J."/>
        </authorList>
    </citation>
    <scope>NUCLEOTIDE SEQUENCE [LARGE SCALE GENOMIC DNA]</scope>
    <source>
        <strain evidence="2">KCTC 3913</strain>
    </source>
</reference>
<dbReference type="PANTHER" id="PTHR39328">
    <property type="entry name" value="BLL2871 PROTEIN"/>
    <property type="match status" value="1"/>
</dbReference>
<dbReference type="PANTHER" id="PTHR39328:SF1">
    <property type="entry name" value="BLL2871 PROTEIN"/>
    <property type="match status" value="1"/>
</dbReference>
<comment type="caution">
    <text evidence="1">The sequence shown here is derived from an EMBL/GenBank/DDBJ whole genome shotgun (WGS) entry which is preliminary data.</text>
</comment>
<proteinExistence type="predicted"/>
<evidence type="ECO:0000313" key="1">
    <source>
        <dbReference type="EMBL" id="MFD2679340.1"/>
    </source>
</evidence>
<organism evidence="1 2">
    <name type="scientific">Bacillus seohaeanensis</name>
    <dbReference type="NCBI Taxonomy" id="284580"/>
    <lineage>
        <taxon>Bacteria</taxon>
        <taxon>Bacillati</taxon>
        <taxon>Bacillota</taxon>
        <taxon>Bacilli</taxon>
        <taxon>Bacillales</taxon>
        <taxon>Bacillaceae</taxon>
        <taxon>Bacillus</taxon>
    </lineage>
</organism>
<dbReference type="SUPFAM" id="SSF56235">
    <property type="entry name" value="N-terminal nucleophile aminohydrolases (Ntn hydrolases)"/>
    <property type="match status" value="1"/>
</dbReference>
<dbReference type="RefSeq" id="WP_377931900.1">
    <property type="nucleotide sequence ID" value="NZ_JBHUMF010000002.1"/>
</dbReference>
<dbReference type="InterPro" id="IPR029055">
    <property type="entry name" value="Ntn_hydrolases_N"/>
</dbReference>
<keyword evidence="2" id="KW-1185">Reference proteome</keyword>
<evidence type="ECO:0000313" key="2">
    <source>
        <dbReference type="Proteomes" id="UP001597506"/>
    </source>
</evidence>
<accession>A0ABW5RL13</accession>
<sequence>MVVFSTFSITARCPETGMLGVAVSTARPAVGSLAPYVKAGVGAIATQALVNPFYGIDGLNYLESGLSPEEVLEKLLAADEEKEKRQLAIVSNNGEVLGYTGSDTVPWQGHHLGEGFVVAGNMLTGPETLDAMKRTYETSQKSFPEKLLDVLKSGQEAGGDKRGKQSAALYIVDTEQYPYIDLRVDEHSNPVAELIRVYRVCEKDLFPYTKNLPKRQKKGGGSSDE</sequence>
<protein>
    <submittedName>
        <fullName evidence="1">DUF1028 domain-containing protein</fullName>
    </submittedName>
</protein>
<dbReference type="Gene3D" id="3.60.20.10">
    <property type="entry name" value="Glutamine Phosphoribosylpyrophosphate, subunit 1, domain 1"/>
    <property type="match status" value="1"/>
</dbReference>
<name>A0ABW5RL13_9BACI</name>
<dbReference type="Proteomes" id="UP001597506">
    <property type="component" value="Unassembled WGS sequence"/>
</dbReference>
<dbReference type="InterPro" id="IPR010430">
    <property type="entry name" value="DUF1028"/>
</dbReference>
<gene>
    <name evidence="1" type="ORF">ACFSUL_01105</name>
</gene>